<gene>
    <name evidence="2" type="ORF">MGAL_10B053732</name>
</gene>
<protein>
    <submittedName>
        <fullName evidence="2">Uncharacterized protein</fullName>
    </submittedName>
</protein>
<evidence type="ECO:0000256" key="1">
    <source>
        <dbReference type="SAM" id="MobiDB-lite"/>
    </source>
</evidence>
<evidence type="ECO:0000313" key="2">
    <source>
        <dbReference type="EMBL" id="VDI52338.1"/>
    </source>
</evidence>
<name>A0A8B6FMC1_MYTGA</name>
<accession>A0A8B6FMC1</accession>
<feature type="compositionally biased region" description="Polar residues" evidence="1">
    <location>
        <begin position="24"/>
        <end position="38"/>
    </location>
</feature>
<feature type="region of interest" description="Disordered" evidence="1">
    <location>
        <begin position="24"/>
        <end position="45"/>
    </location>
</feature>
<dbReference type="Proteomes" id="UP000596742">
    <property type="component" value="Unassembled WGS sequence"/>
</dbReference>
<dbReference type="EMBL" id="UYJE01007165">
    <property type="protein sequence ID" value="VDI52338.1"/>
    <property type="molecule type" value="Genomic_DNA"/>
</dbReference>
<organism evidence="2 3">
    <name type="scientific">Mytilus galloprovincialis</name>
    <name type="common">Mediterranean mussel</name>
    <dbReference type="NCBI Taxonomy" id="29158"/>
    <lineage>
        <taxon>Eukaryota</taxon>
        <taxon>Metazoa</taxon>
        <taxon>Spiralia</taxon>
        <taxon>Lophotrochozoa</taxon>
        <taxon>Mollusca</taxon>
        <taxon>Bivalvia</taxon>
        <taxon>Autobranchia</taxon>
        <taxon>Pteriomorphia</taxon>
        <taxon>Mytilida</taxon>
        <taxon>Mytiloidea</taxon>
        <taxon>Mytilidae</taxon>
        <taxon>Mytilinae</taxon>
        <taxon>Mytilus</taxon>
    </lineage>
</organism>
<evidence type="ECO:0000313" key="3">
    <source>
        <dbReference type="Proteomes" id="UP000596742"/>
    </source>
</evidence>
<keyword evidence="3" id="KW-1185">Reference proteome</keyword>
<sequence length="113" mass="11919">MLRRTVWIYRRGIELFSSTIQSSRTETGPLNLNGTTQEAGVGPRKSELGLSVIESNTQGMSSGGSYSGPRAIPLVEKCEVPQGNLVTAALLTGDKEGSVANIMRKPIGAILGS</sequence>
<proteinExistence type="predicted"/>
<dbReference type="AlphaFoldDB" id="A0A8B6FMC1"/>
<reference evidence="2" key="1">
    <citation type="submission" date="2018-11" db="EMBL/GenBank/DDBJ databases">
        <authorList>
            <person name="Alioto T."/>
            <person name="Alioto T."/>
        </authorList>
    </citation>
    <scope>NUCLEOTIDE SEQUENCE</scope>
</reference>
<comment type="caution">
    <text evidence="2">The sequence shown here is derived from an EMBL/GenBank/DDBJ whole genome shotgun (WGS) entry which is preliminary data.</text>
</comment>